<dbReference type="Proteomes" id="UP000037931">
    <property type="component" value="Unassembled WGS sequence"/>
</dbReference>
<feature type="domain" description="Phage tail collar" evidence="1">
    <location>
        <begin position="389"/>
        <end position="447"/>
    </location>
</feature>
<dbReference type="PATRIC" id="fig|50340.43.peg.3135"/>
<feature type="domain" description="Phage tail fibre protein N-terminal" evidence="2">
    <location>
        <begin position="6"/>
        <end position="158"/>
    </location>
</feature>
<dbReference type="EMBL" id="JSYZ01000024">
    <property type="protein sequence ID" value="KPA88069.1"/>
    <property type="molecule type" value="Genomic_DNA"/>
</dbReference>
<gene>
    <name evidence="4" type="ORF">PF66_05422</name>
</gene>
<sequence>MANSTTQFGGFLTNIGVAQQANSAALGVPWNIGFMLIGDAGGEPSQAPDPTPKPTQVALVRQVHRMQLNALYPSPADPAVLVAEAVLPPEVGGFWIRELGLEDSAGNMIAVAAPAPSYKPLLTQGSGRTQTIRMHVVFGNVANITLKIDPSIVLATRDYVDKAREVTELYVRNQLKAHTDAADPHPQYLLRSSVAADAGRLSWLGTAGGTAGALTFSMVSGEPKLSALAAGQRFQFVAALANPGAVTAKIGTLAAKAIKKATDSGLVDLDPGDIKPGALYDLNYDGAVFQLGGGVGGGKAFERFSFTASAGQSQFAFPHAGASVIALRNGREVRDFSSNADFTKVTFGIPCEIDEAVEFLVFGSFKVSGAYTKAEVDALLKTASALPVGSMLPFPAGVVPPGFLETDGSIRSIAAYPDLAAYVGTTFNVGNEGAGNFRLPDTRGEFLRGWDHGRGIDTGRGVGSYQTAAGPVLGIDSRISSAAGTIPPYSVTVPADGSKTAWLNTGDANSSGDVDLKFSLDSSGVRPRNLAVMWCIKAWNAPVNQGNIDVAALVALSAQATEAIQGTLKIASDDQVVEGSDNKTAVSPRKLRLGFNVSWGANGFLVCPTWLGGLTFQWGVIAEAARFSEFDYGTVALPIAFPRAPLFATCQVTGQAASPADSFGVLKAITATAISLMAGSNLQTTHTHGMRWFAVGY</sequence>
<dbReference type="Pfam" id="PF21882">
    <property type="entry name" value="Gp53-like_C"/>
    <property type="match status" value="1"/>
</dbReference>
<evidence type="ECO:0000259" key="3">
    <source>
        <dbReference type="Pfam" id="PF21882"/>
    </source>
</evidence>
<dbReference type="PANTHER" id="PTHR35191:SF1">
    <property type="entry name" value="PROPHAGE SIDE TAIL FIBER PROTEIN HOMOLOG STFQ-RELATED"/>
    <property type="match status" value="1"/>
</dbReference>
<dbReference type="InterPro" id="IPR051934">
    <property type="entry name" value="Phage_Tail_Fiber_Structural"/>
</dbReference>
<dbReference type="Pfam" id="PF07484">
    <property type="entry name" value="Collar"/>
    <property type="match status" value="1"/>
</dbReference>
<protein>
    <submittedName>
        <fullName evidence="4">Phage-related tail fiber protein</fullName>
    </submittedName>
</protein>
<dbReference type="InterPro" id="IPR054075">
    <property type="entry name" value="Gp53-like_C"/>
</dbReference>
<proteinExistence type="predicted"/>
<reference evidence="4 5" key="1">
    <citation type="journal article" date="2015" name="PLoS ONE">
        <title>Rice-Infecting Pseudomonas Genomes Are Highly Accessorized and Harbor Multiple Putative Virulence Mechanisms to Cause Sheath Brown Rot.</title>
        <authorList>
            <person name="Quibod I.L."/>
            <person name="Grande G."/>
            <person name="Oreiro E.G."/>
            <person name="Borja F.N."/>
            <person name="Dossa G.S."/>
            <person name="Mauleon R."/>
            <person name="Cruz C.V."/>
            <person name="Oliva R."/>
        </authorList>
    </citation>
    <scope>NUCLEOTIDE SEQUENCE [LARGE SCALE GENOMIC DNA]</scope>
    <source>
        <strain evidence="4 5">IRRI 6609</strain>
    </source>
</reference>
<accession>A0A0N0E1T2</accession>
<evidence type="ECO:0000313" key="5">
    <source>
        <dbReference type="Proteomes" id="UP000037931"/>
    </source>
</evidence>
<comment type="caution">
    <text evidence="4">The sequence shown here is derived from an EMBL/GenBank/DDBJ whole genome shotgun (WGS) entry which is preliminary data.</text>
</comment>
<dbReference type="STRING" id="50340.PF66_05422"/>
<dbReference type="AlphaFoldDB" id="A0A0N0E1T2"/>
<dbReference type="InterPro" id="IPR022225">
    <property type="entry name" value="Phage_tail_fibre_N"/>
</dbReference>
<dbReference type="PANTHER" id="PTHR35191">
    <property type="entry name" value="PROPHAGE SIDE TAIL FIBER PROTEIN HOMOLOG STFQ-RELATED"/>
    <property type="match status" value="1"/>
</dbReference>
<evidence type="ECO:0000313" key="4">
    <source>
        <dbReference type="EMBL" id="KPA88069.1"/>
    </source>
</evidence>
<keyword evidence="5" id="KW-1185">Reference proteome</keyword>
<dbReference type="InterPro" id="IPR011083">
    <property type="entry name" value="Phage_tail_collar_dom"/>
</dbReference>
<dbReference type="InterPro" id="IPR037053">
    <property type="entry name" value="Phage_tail_collar_dom_sf"/>
</dbReference>
<organism evidence="4 5">
    <name type="scientific">Pseudomonas asplenii</name>
    <dbReference type="NCBI Taxonomy" id="53407"/>
    <lineage>
        <taxon>Bacteria</taxon>
        <taxon>Pseudomonadati</taxon>
        <taxon>Pseudomonadota</taxon>
        <taxon>Gammaproteobacteria</taxon>
        <taxon>Pseudomonadales</taxon>
        <taxon>Pseudomonadaceae</taxon>
        <taxon>Pseudomonas</taxon>
    </lineage>
</organism>
<dbReference type="Pfam" id="PF12571">
    <property type="entry name" value="Phage_tail_fib"/>
    <property type="match status" value="1"/>
</dbReference>
<evidence type="ECO:0000259" key="1">
    <source>
        <dbReference type="Pfam" id="PF07484"/>
    </source>
</evidence>
<dbReference type="RefSeq" id="WP_054064294.1">
    <property type="nucleotide sequence ID" value="NZ_JSYZ01000024.1"/>
</dbReference>
<evidence type="ECO:0000259" key="2">
    <source>
        <dbReference type="Pfam" id="PF12571"/>
    </source>
</evidence>
<dbReference type="Gene3D" id="3.90.1340.10">
    <property type="entry name" value="Phage tail collar domain"/>
    <property type="match status" value="1"/>
</dbReference>
<dbReference type="OrthoDB" id="9810174at2"/>
<name>A0A0N0E1T2_9PSED</name>
<feature type="domain" description="Putative tail fiber protein gp53-like C-terminal" evidence="3">
    <location>
        <begin position="612"/>
        <end position="697"/>
    </location>
</feature>
<dbReference type="SUPFAM" id="SSF88874">
    <property type="entry name" value="Receptor-binding domain of short tail fibre protein gp12"/>
    <property type="match status" value="1"/>
</dbReference>
<dbReference type="Gene3D" id="2.60.40.3940">
    <property type="match status" value="1"/>
</dbReference>